<dbReference type="Proteomes" id="UP000007289">
    <property type="component" value="Chromosome"/>
</dbReference>
<dbReference type="PATRIC" id="fig|1038922.3.peg.3870"/>
<evidence type="ECO:0000259" key="1">
    <source>
        <dbReference type="Pfam" id="PF06719"/>
    </source>
</evidence>
<protein>
    <submittedName>
        <fullName evidence="2">AraC-type transcriptional regulator domain protein</fullName>
    </submittedName>
</protein>
<comment type="caution">
    <text evidence="2">The sequence shown here is derived from an EMBL/GenBank/DDBJ whole genome shotgun (WGS) entry which is preliminary data.</text>
</comment>
<dbReference type="InterPro" id="IPR009594">
    <property type="entry name" value="Tscrpt_reg_HTH_AraC_N"/>
</dbReference>
<dbReference type="EMBL" id="AGBM01000001">
    <property type="protein sequence ID" value="EJL04268.1"/>
    <property type="molecule type" value="Genomic_DNA"/>
</dbReference>
<proteinExistence type="predicted"/>
<reference evidence="2" key="1">
    <citation type="journal article" date="2012" name="PLoS Genet.">
        <title>Comparative Genomics of Plant-Associated Pseudomonas spp.: Insights into Diversity and Inheritance of Traits Involved in Multitrophic Interactions.</title>
        <authorList>
            <person name="Loper J.E."/>
            <person name="Hassan K.A."/>
            <person name="Mavrodi D.V."/>
            <person name="Davis E.W.II."/>
            <person name="Lim C.K."/>
            <person name="Shaffer B.T."/>
            <person name="Elbourne L.D."/>
            <person name="Stockwell V.O."/>
            <person name="Hartney S.L."/>
            <person name="Breakwell K."/>
            <person name="Henkels M.D."/>
            <person name="Tetu S.G."/>
            <person name="Rangel L.I."/>
            <person name="Kidarsa T.A."/>
            <person name="Wilson N.L."/>
            <person name="van de Mortel J.E."/>
            <person name="Song C."/>
            <person name="Blumhagen R."/>
            <person name="Radune D."/>
            <person name="Hostetler J.B."/>
            <person name="Brinkac L.M."/>
            <person name="Durkin A.S."/>
            <person name="Kluepfel D.A."/>
            <person name="Wechter W.P."/>
            <person name="Anderson A.J."/>
            <person name="Kim Y.C."/>
            <person name="Pierson L.S.III."/>
            <person name="Pierson E.A."/>
            <person name="Lindow S.E."/>
            <person name="Kobayashi D.Y."/>
            <person name="Raaijmakers J.M."/>
            <person name="Weller D.M."/>
            <person name="Thomashow L.S."/>
            <person name="Allen A.E."/>
            <person name="Paulsen I.T."/>
        </authorList>
    </citation>
    <scope>NUCLEOTIDE SEQUENCE [LARGE SCALE GENOMIC DNA]</scope>
    <source>
        <strain evidence="2">Q2-87</strain>
    </source>
</reference>
<organism evidence="2">
    <name type="scientific">Pseudomonas fluorescens (strain Q2-87)</name>
    <dbReference type="NCBI Taxonomy" id="1038922"/>
    <lineage>
        <taxon>Bacteria</taxon>
        <taxon>Pseudomonadati</taxon>
        <taxon>Pseudomonadota</taxon>
        <taxon>Gammaproteobacteria</taxon>
        <taxon>Pseudomonadales</taxon>
        <taxon>Pseudomonadaceae</taxon>
        <taxon>Pseudomonas</taxon>
    </lineage>
</organism>
<accession>J2F5E9</accession>
<dbReference type="HOGENOM" id="CLU_2424648_0_0_6"/>
<dbReference type="eggNOG" id="COG2207">
    <property type="taxonomic scope" value="Bacteria"/>
</dbReference>
<name>J2F5E9_PSEFQ</name>
<dbReference type="Pfam" id="PF06719">
    <property type="entry name" value="AraC_N"/>
    <property type="match status" value="1"/>
</dbReference>
<feature type="domain" description="Transcription regulator HTH AraC N-terminal" evidence="1">
    <location>
        <begin position="39"/>
        <end position="73"/>
    </location>
</feature>
<sequence>MSVSTSIHIAPDDGVSQRRAELAELMKRFAPEYGVHPTAIEALHLIRSDQPTEALHTVHKPGLCVIVEGRKRCGWRMSATCMTRSITWLSR</sequence>
<gene>
    <name evidence="2" type="ORF">PflQ2_1657</name>
</gene>
<dbReference type="AlphaFoldDB" id="J2F5E9"/>
<evidence type="ECO:0000313" key="2">
    <source>
        <dbReference type="EMBL" id="EJL04268.1"/>
    </source>
</evidence>